<gene>
    <name evidence="2" type="ORF">QBC35DRAFT_477722</name>
</gene>
<evidence type="ECO:0000313" key="2">
    <source>
        <dbReference type="EMBL" id="KAK4183947.1"/>
    </source>
</evidence>
<protein>
    <submittedName>
        <fullName evidence="2">Uncharacterized protein</fullName>
    </submittedName>
</protein>
<proteinExistence type="predicted"/>
<reference evidence="2" key="1">
    <citation type="journal article" date="2023" name="Mol. Phylogenet. Evol.">
        <title>Genome-scale phylogeny and comparative genomics of the fungal order Sordariales.</title>
        <authorList>
            <person name="Hensen N."/>
            <person name="Bonometti L."/>
            <person name="Westerberg I."/>
            <person name="Brannstrom I.O."/>
            <person name="Guillou S."/>
            <person name="Cros-Aarteil S."/>
            <person name="Calhoun S."/>
            <person name="Haridas S."/>
            <person name="Kuo A."/>
            <person name="Mondo S."/>
            <person name="Pangilinan J."/>
            <person name="Riley R."/>
            <person name="LaButti K."/>
            <person name="Andreopoulos B."/>
            <person name="Lipzen A."/>
            <person name="Chen C."/>
            <person name="Yan M."/>
            <person name="Daum C."/>
            <person name="Ng V."/>
            <person name="Clum A."/>
            <person name="Steindorff A."/>
            <person name="Ohm R.A."/>
            <person name="Martin F."/>
            <person name="Silar P."/>
            <person name="Natvig D.O."/>
            <person name="Lalanne C."/>
            <person name="Gautier V."/>
            <person name="Ament-Velasquez S.L."/>
            <person name="Kruys A."/>
            <person name="Hutchinson M.I."/>
            <person name="Powell A.J."/>
            <person name="Barry K."/>
            <person name="Miller A.N."/>
            <person name="Grigoriev I.V."/>
            <person name="Debuchy R."/>
            <person name="Gladieux P."/>
            <person name="Hiltunen Thoren M."/>
            <person name="Johannesson H."/>
        </authorList>
    </citation>
    <scope>NUCLEOTIDE SEQUENCE</scope>
    <source>
        <strain evidence="2">PSN309</strain>
    </source>
</reference>
<keyword evidence="3" id="KW-1185">Reference proteome</keyword>
<dbReference type="Proteomes" id="UP001302126">
    <property type="component" value="Unassembled WGS sequence"/>
</dbReference>
<reference evidence="2" key="2">
    <citation type="submission" date="2023-05" db="EMBL/GenBank/DDBJ databases">
        <authorList>
            <consortium name="Lawrence Berkeley National Laboratory"/>
            <person name="Steindorff A."/>
            <person name="Hensen N."/>
            <person name="Bonometti L."/>
            <person name="Westerberg I."/>
            <person name="Brannstrom I.O."/>
            <person name="Guillou S."/>
            <person name="Cros-Aarteil S."/>
            <person name="Calhoun S."/>
            <person name="Haridas S."/>
            <person name="Kuo A."/>
            <person name="Mondo S."/>
            <person name="Pangilinan J."/>
            <person name="Riley R."/>
            <person name="Labutti K."/>
            <person name="Andreopoulos B."/>
            <person name="Lipzen A."/>
            <person name="Chen C."/>
            <person name="Yanf M."/>
            <person name="Daum C."/>
            <person name="Ng V."/>
            <person name="Clum A."/>
            <person name="Ohm R."/>
            <person name="Martin F."/>
            <person name="Silar P."/>
            <person name="Natvig D."/>
            <person name="Lalanne C."/>
            <person name="Gautier V."/>
            <person name="Ament-Velasquez S.L."/>
            <person name="Kruys A."/>
            <person name="Hutchinson M.I."/>
            <person name="Powell A.J."/>
            <person name="Barry K."/>
            <person name="Miller A.N."/>
            <person name="Grigoriev I.V."/>
            <person name="Debuchy R."/>
            <person name="Gladieux P."/>
            <person name="Thoren M.H."/>
            <person name="Johannesson H."/>
        </authorList>
    </citation>
    <scope>NUCLEOTIDE SEQUENCE</scope>
    <source>
        <strain evidence="2">PSN309</strain>
    </source>
</reference>
<sequence>MLDTLASSLLALSKGSDGRKVLEGIKKVRAWQQGTTQIPNRISYSPSAKGCSQWGYDIDDISVVHDKLRESLEEPDDRLAELAGLLDLVSTACQRPGGNHLDALPLQLAKTSEQMATDFLSHVAESIVNEIEQSVGGKALNNIPVDLWWTESTKRRYCRVVESAFTSSRFSTLRHTYLVEELQAATNLYIRELFQLGSLDLRVQSALYRVESDNREFGQLTYSRLGPVLLSKDTSSLVDKQFLELVYQRLGPEKLSRPQERRLVDRFQPIKFAFDGRDNRLRCPIQLPRGIGQVDNSGRGLISGTIALTSPFSALGNSWARPMCLSESSYLVNQGGSGLSVQKMYLLLDPVDGSQQAKGQIKWLIDKNDHLFPDTGPRHESMQFVRRFRPQDHVGCATSRVVLVMSRAADTSSRPSRLADLGTGDRTSEIEYKLGDIPTQEVEKHEVQGQSGANGYYNLALLRLELEIGSPTSFQVKILCKQAVLGGATVLTPPCEFRVSENHIRELLTECRAFKRGMRTMRDYFDDRQSDYDDHSETDNEMCGILTDFGHQFEILRDQLQPILGLTQHPKSGFNDIKLSIRARIKITWNRDDIENLRRSIHRKASLMQFLLQAEDARERGAKERTKEIMDSQDVQSLREKTAFDTESIRTAFRTKKESIVSEGDAISMLSSESDDEDSIEEILAKSGPYKKAREEPHTARYKRNLRRVSSSLCNLASDSSETETQQSFHDTSDIPESSRPPTPHIAAESFGFVPEPVNLSCFEDLELVPKEPSDSFTARDVRAAKEKFQEWAKLELMVWSLKHAHSSMASVRESKAKEANDRLLDVSSMICAWLDAIKTSPKQCNEEERNLVEAILQGVEQLLNMRVCGQSPDAHFFQAL</sequence>
<dbReference type="EMBL" id="MU864514">
    <property type="protein sequence ID" value="KAK4183947.1"/>
    <property type="molecule type" value="Genomic_DNA"/>
</dbReference>
<dbReference type="AlphaFoldDB" id="A0AAN6WPF7"/>
<comment type="caution">
    <text evidence="2">The sequence shown here is derived from an EMBL/GenBank/DDBJ whole genome shotgun (WGS) entry which is preliminary data.</text>
</comment>
<evidence type="ECO:0000256" key="1">
    <source>
        <dbReference type="SAM" id="MobiDB-lite"/>
    </source>
</evidence>
<name>A0AAN6WPF7_9PEZI</name>
<accession>A0AAN6WPF7</accession>
<evidence type="ECO:0000313" key="3">
    <source>
        <dbReference type="Proteomes" id="UP001302126"/>
    </source>
</evidence>
<feature type="region of interest" description="Disordered" evidence="1">
    <location>
        <begin position="716"/>
        <end position="743"/>
    </location>
</feature>
<organism evidence="2 3">
    <name type="scientific">Podospora australis</name>
    <dbReference type="NCBI Taxonomy" id="1536484"/>
    <lineage>
        <taxon>Eukaryota</taxon>
        <taxon>Fungi</taxon>
        <taxon>Dikarya</taxon>
        <taxon>Ascomycota</taxon>
        <taxon>Pezizomycotina</taxon>
        <taxon>Sordariomycetes</taxon>
        <taxon>Sordariomycetidae</taxon>
        <taxon>Sordariales</taxon>
        <taxon>Podosporaceae</taxon>
        <taxon>Podospora</taxon>
    </lineage>
</organism>